<evidence type="ECO:0000259" key="3">
    <source>
        <dbReference type="PROSITE" id="PS50894"/>
    </source>
</evidence>
<evidence type="ECO:0000256" key="1">
    <source>
        <dbReference type="ARBA" id="ARBA00023012"/>
    </source>
</evidence>
<evidence type="ECO:0000256" key="2">
    <source>
        <dbReference type="PROSITE-ProRule" id="PRU00110"/>
    </source>
</evidence>
<comment type="caution">
    <text evidence="4">The sequence shown here is derived from an EMBL/GenBank/DDBJ whole genome shotgun (WGS) entry which is preliminary data.</text>
</comment>
<keyword evidence="1" id="KW-0902">Two-component regulatory system</keyword>
<dbReference type="SUPFAM" id="SSF47226">
    <property type="entry name" value="Histidine-containing phosphotransfer domain, HPT domain"/>
    <property type="match status" value="1"/>
</dbReference>
<feature type="modified residue" description="Phosphohistidine" evidence="2">
    <location>
        <position position="41"/>
    </location>
</feature>
<proteinExistence type="predicted"/>
<dbReference type="RefSeq" id="WP_189436729.1">
    <property type="nucleotide sequence ID" value="NZ_BMXE01000003.1"/>
</dbReference>
<dbReference type="PROSITE" id="PS50894">
    <property type="entry name" value="HPT"/>
    <property type="match status" value="1"/>
</dbReference>
<dbReference type="Pfam" id="PF01627">
    <property type="entry name" value="Hpt"/>
    <property type="match status" value="1"/>
</dbReference>
<dbReference type="Gene3D" id="1.20.120.160">
    <property type="entry name" value="HPT domain"/>
    <property type="match status" value="1"/>
</dbReference>
<evidence type="ECO:0000313" key="4">
    <source>
        <dbReference type="EMBL" id="GHB32144.1"/>
    </source>
</evidence>
<keyword evidence="2" id="KW-0597">Phosphoprotein</keyword>
<name>A0ABQ3EB08_9HYPH</name>
<organism evidence="4 5">
    <name type="scientific">Pseudovibrio japonicus</name>
    <dbReference type="NCBI Taxonomy" id="366534"/>
    <lineage>
        <taxon>Bacteria</taxon>
        <taxon>Pseudomonadati</taxon>
        <taxon>Pseudomonadota</taxon>
        <taxon>Alphaproteobacteria</taxon>
        <taxon>Hyphomicrobiales</taxon>
        <taxon>Stappiaceae</taxon>
        <taxon>Pseudovibrio</taxon>
    </lineage>
</organism>
<evidence type="ECO:0000313" key="5">
    <source>
        <dbReference type="Proteomes" id="UP000637980"/>
    </source>
</evidence>
<keyword evidence="5" id="KW-1185">Reference proteome</keyword>
<dbReference type="InterPro" id="IPR036641">
    <property type="entry name" value="HPT_dom_sf"/>
</dbReference>
<feature type="domain" description="HPt" evidence="3">
    <location>
        <begin position="1"/>
        <end position="94"/>
    </location>
</feature>
<gene>
    <name evidence="4" type="ORF">GCM10007094_21150</name>
</gene>
<reference evidence="5" key="1">
    <citation type="journal article" date="2019" name="Int. J. Syst. Evol. Microbiol.">
        <title>The Global Catalogue of Microorganisms (GCM) 10K type strain sequencing project: providing services to taxonomists for standard genome sequencing and annotation.</title>
        <authorList>
            <consortium name="The Broad Institute Genomics Platform"/>
            <consortium name="The Broad Institute Genome Sequencing Center for Infectious Disease"/>
            <person name="Wu L."/>
            <person name="Ma J."/>
        </authorList>
    </citation>
    <scope>NUCLEOTIDE SEQUENCE [LARGE SCALE GENOMIC DNA]</scope>
    <source>
        <strain evidence="5">KCTC 12861</strain>
    </source>
</reference>
<dbReference type="EMBL" id="BMXE01000003">
    <property type="protein sequence ID" value="GHB32144.1"/>
    <property type="molecule type" value="Genomic_DNA"/>
</dbReference>
<dbReference type="Proteomes" id="UP000637980">
    <property type="component" value="Unassembled WGS sequence"/>
</dbReference>
<accession>A0ABQ3EB08</accession>
<sequence length="94" mass="10261">MTFDDPDLQGQILEAFAQQIEEFRRGLQENSSPEAFARLLHRFKGSARGVGAFALGDALERAEHEIGSGQKAVLADVETCLEAVSSDLLVLRKS</sequence>
<protein>
    <recommendedName>
        <fullName evidence="3">HPt domain-containing protein</fullName>
    </recommendedName>
</protein>
<dbReference type="InterPro" id="IPR008207">
    <property type="entry name" value="Sig_transdc_His_kin_Hpt_dom"/>
</dbReference>